<dbReference type="FunFam" id="1.10.10.2360:FF:000001">
    <property type="entry name" value="Nuclear pore complex protein Nup98-Nup96"/>
    <property type="match status" value="1"/>
</dbReference>
<dbReference type="RefSeq" id="XP_033459484.1">
    <property type="nucleotide sequence ID" value="XM_033608475.1"/>
</dbReference>
<keyword evidence="12" id="KW-1185">Reference proteome</keyword>
<feature type="compositionally biased region" description="Low complexity" evidence="10">
    <location>
        <begin position="688"/>
        <end position="697"/>
    </location>
</feature>
<feature type="region of interest" description="Disordered" evidence="10">
    <location>
        <begin position="429"/>
        <end position="474"/>
    </location>
</feature>
<feature type="compositionally biased region" description="Low complexity" evidence="10">
    <location>
        <begin position="489"/>
        <end position="517"/>
    </location>
</feature>
<dbReference type="PANTHER" id="PTHR23198:SF6">
    <property type="entry name" value="NUCLEAR PORE COMPLEX PROTEIN NUP98-NUP96"/>
    <property type="match status" value="1"/>
</dbReference>
<evidence type="ECO:0000256" key="10">
    <source>
        <dbReference type="SAM" id="MobiDB-lite"/>
    </source>
</evidence>
<gene>
    <name evidence="13" type="ORF">K489DRAFT_432254</name>
</gene>
<dbReference type="GO" id="GO:0006606">
    <property type="term" value="P:protein import into nucleus"/>
    <property type="evidence" value="ECO:0007669"/>
    <property type="project" value="TreeGrafter"/>
</dbReference>
<keyword evidence="8" id="KW-0906">Nuclear pore complex</keyword>
<feature type="region of interest" description="Disordered" evidence="10">
    <location>
        <begin position="1242"/>
        <end position="1261"/>
    </location>
</feature>
<feature type="compositionally biased region" description="Low complexity" evidence="10">
    <location>
        <begin position="524"/>
        <end position="534"/>
    </location>
</feature>
<evidence type="ECO:0000256" key="3">
    <source>
        <dbReference type="ARBA" id="ARBA00022448"/>
    </source>
</evidence>
<dbReference type="GO" id="GO:0017056">
    <property type="term" value="F:structural constituent of nuclear pore"/>
    <property type="evidence" value="ECO:0007669"/>
    <property type="project" value="InterPro"/>
</dbReference>
<feature type="compositionally biased region" description="Polar residues" evidence="10">
    <location>
        <begin position="887"/>
        <end position="903"/>
    </location>
</feature>
<keyword evidence="3" id="KW-0813">Transport</keyword>
<dbReference type="Pfam" id="PF13634">
    <property type="entry name" value="Nucleoporin_FG"/>
    <property type="match status" value="5"/>
</dbReference>
<dbReference type="GO" id="GO:0034398">
    <property type="term" value="P:telomere tethering at nuclear periphery"/>
    <property type="evidence" value="ECO:0007669"/>
    <property type="project" value="TreeGrafter"/>
</dbReference>
<dbReference type="GO" id="GO:0044614">
    <property type="term" value="C:nuclear pore cytoplasmic filaments"/>
    <property type="evidence" value="ECO:0007669"/>
    <property type="project" value="TreeGrafter"/>
</dbReference>
<dbReference type="PANTHER" id="PTHR23198">
    <property type="entry name" value="NUCLEOPORIN"/>
    <property type="match status" value="1"/>
</dbReference>
<feature type="compositionally biased region" description="Polar residues" evidence="10">
    <location>
        <begin position="864"/>
        <end position="879"/>
    </location>
</feature>
<dbReference type="Gene3D" id="3.30.1610.10">
    <property type="entry name" value="Peptidase S59, nucleoporin"/>
    <property type="match status" value="1"/>
</dbReference>
<dbReference type="Proteomes" id="UP000504637">
    <property type="component" value="Unplaced"/>
</dbReference>
<dbReference type="GO" id="GO:0051028">
    <property type="term" value="P:mRNA transport"/>
    <property type="evidence" value="ECO:0007669"/>
    <property type="project" value="UniProtKB-KW"/>
</dbReference>
<dbReference type="InterPro" id="IPR007230">
    <property type="entry name" value="Nup98_auto-Pept-S59_dom"/>
</dbReference>
<dbReference type="GO" id="GO:0000973">
    <property type="term" value="P:post-transcriptional tethering of RNA polymerase II gene DNA at nuclear periphery"/>
    <property type="evidence" value="ECO:0007669"/>
    <property type="project" value="TreeGrafter"/>
</dbReference>
<feature type="region of interest" description="Disordered" evidence="10">
    <location>
        <begin position="800"/>
        <end position="904"/>
    </location>
</feature>
<comment type="similarity">
    <text evidence="2">Belongs to the nucleoporin GLFG family.</text>
</comment>
<evidence type="ECO:0000313" key="13">
    <source>
        <dbReference type="RefSeq" id="XP_033459484.1"/>
    </source>
</evidence>
<dbReference type="Pfam" id="PF12110">
    <property type="entry name" value="Nup96"/>
    <property type="match status" value="1"/>
</dbReference>
<dbReference type="Pfam" id="PF04096">
    <property type="entry name" value="Nucleoporin2"/>
    <property type="match status" value="1"/>
</dbReference>
<keyword evidence="4" id="KW-0068">Autocatalytic cleavage</keyword>
<evidence type="ECO:0000256" key="2">
    <source>
        <dbReference type="ARBA" id="ARBA00008926"/>
    </source>
</evidence>
<evidence type="ECO:0000256" key="8">
    <source>
        <dbReference type="ARBA" id="ARBA00023132"/>
    </source>
</evidence>
<feature type="compositionally biased region" description="Low complexity" evidence="10">
    <location>
        <begin position="465"/>
        <end position="474"/>
    </location>
</feature>
<feature type="region of interest" description="Disordered" evidence="10">
    <location>
        <begin position="753"/>
        <end position="782"/>
    </location>
</feature>
<feature type="domain" description="Peptidase S59" evidence="11">
    <location>
        <begin position="910"/>
        <end position="1051"/>
    </location>
</feature>
<feature type="compositionally biased region" description="Polar residues" evidence="10">
    <location>
        <begin position="547"/>
        <end position="574"/>
    </location>
</feature>
<proteinExistence type="inferred from homology"/>
<evidence type="ECO:0000256" key="9">
    <source>
        <dbReference type="ARBA" id="ARBA00023242"/>
    </source>
</evidence>
<evidence type="ECO:0000259" key="11">
    <source>
        <dbReference type="PROSITE" id="PS51434"/>
    </source>
</evidence>
<feature type="region of interest" description="Disordered" evidence="10">
    <location>
        <begin position="674"/>
        <end position="708"/>
    </location>
</feature>
<feature type="region of interest" description="Disordered" evidence="10">
    <location>
        <begin position="189"/>
        <end position="211"/>
    </location>
</feature>
<keyword evidence="9" id="KW-0539">Nucleus</keyword>
<feature type="region of interest" description="Disordered" evidence="10">
    <location>
        <begin position="1062"/>
        <end position="1085"/>
    </location>
</feature>
<protein>
    <recommendedName>
        <fullName evidence="11">Peptidase S59 domain-containing protein</fullName>
    </recommendedName>
</protein>
<reference evidence="13" key="2">
    <citation type="submission" date="2020-04" db="EMBL/GenBank/DDBJ databases">
        <authorList>
            <consortium name="NCBI Genome Project"/>
        </authorList>
    </citation>
    <scope>NUCLEOTIDE SEQUENCE</scope>
    <source>
        <strain evidence="13">CBS 342.82</strain>
    </source>
</reference>
<feature type="compositionally biased region" description="Low complexity" evidence="10">
    <location>
        <begin position="581"/>
        <end position="606"/>
    </location>
</feature>
<accession>A0A6J3M3H1</accession>
<reference evidence="13" key="1">
    <citation type="submission" date="2020-01" db="EMBL/GenBank/DDBJ databases">
        <authorList>
            <consortium name="DOE Joint Genome Institute"/>
            <person name="Haridas S."/>
            <person name="Albert R."/>
            <person name="Binder M."/>
            <person name="Bloem J."/>
            <person name="Labutti K."/>
            <person name="Salamov A."/>
            <person name="Andreopoulos B."/>
            <person name="Baker S.E."/>
            <person name="Barry K."/>
            <person name="Bills G."/>
            <person name="Bluhm B.H."/>
            <person name="Cannon C."/>
            <person name="Castanera R."/>
            <person name="Culley D.E."/>
            <person name="Daum C."/>
            <person name="Ezra D."/>
            <person name="Gonzalez J.B."/>
            <person name="Henrissat B."/>
            <person name="Kuo A."/>
            <person name="Liang C."/>
            <person name="Lipzen A."/>
            <person name="Lutzoni F."/>
            <person name="Magnuson J."/>
            <person name="Mondo S."/>
            <person name="Nolan M."/>
            <person name="Ohm R."/>
            <person name="Pangilinan J."/>
            <person name="Park H.-J."/>
            <person name="Ramirez L."/>
            <person name="Alfaro M."/>
            <person name="Sun H."/>
            <person name="Tritt A."/>
            <person name="Yoshinaga Y."/>
            <person name="Zwiers L.-H."/>
            <person name="Turgeon B.G."/>
            <person name="Goodwin S.B."/>
            <person name="Spatafora J.W."/>
            <person name="Crous P.W."/>
            <person name="Grigoriev I.V."/>
        </authorList>
    </citation>
    <scope>NUCLEOTIDE SEQUENCE</scope>
    <source>
        <strain evidence="13">CBS 342.82</strain>
    </source>
</reference>
<feature type="region of interest" description="Disordered" evidence="10">
    <location>
        <begin position="120"/>
        <end position="139"/>
    </location>
</feature>
<dbReference type="Gene3D" id="1.25.40.690">
    <property type="match status" value="1"/>
</dbReference>
<organism evidence="13">
    <name type="scientific">Dissoconium aciculare CBS 342.82</name>
    <dbReference type="NCBI Taxonomy" id="1314786"/>
    <lineage>
        <taxon>Eukaryota</taxon>
        <taxon>Fungi</taxon>
        <taxon>Dikarya</taxon>
        <taxon>Ascomycota</taxon>
        <taxon>Pezizomycotina</taxon>
        <taxon>Dothideomycetes</taxon>
        <taxon>Dothideomycetidae</taxon>
        <taxon>Mycosphaerellales</taxon>
        <taxon>Dissoconiaceae</taxon>
        <taxon>Dissoconium</taxon>
    </lineage>
</organism>
<evidence type="ECO:0000256" key="7">
    <source>
        <dbReference type="ARBA" id="ARBA00023010"/>
    </source>
</evidence>
<feature type="compositionally biased region" description="Polar residues" evidence="10">
    <location>
        <begin position="450"/>
        <end position="464"/>
    </location>
</feature>
<keyword evidence="5" id="KW-0509">mRNA transport</keyword>
<feature type="compositionally biased region" description="Low complexity" evidence="10">
    <location>
        <begin position="195"/>
        <end position="206"/>
    </location>
</feature>
<dbReference type="InterPro" id="IPR025574">
    <property type="entry name" value="Nucleoporin_FG_rpt"/>
</dbReference>
<evidence type="ECO:0000313" key="12">
    <source>
        <dbReference type="Proteomes" id="UP000504637"/>
    </source>
</evidence>
<dbReference type="GeneID" id="54366275"/>
<feature type="compositionally biased region" description="Basic and acidic residues" evidence="10">
    <location>
        <begin position="807"/>
        <end position="817"/>
    </location>
</feature>
<sequence>MSFYNNNNSTGFGSGGGFGSSTNTGFGANNNASTSGSIFGGGNTATSGGFGSAGGGFGSTNNSPFGAKPSGFGAPAATGGGLFGSNTNTNTNTTGGFGSGTGFGGTTTASSGFGSSSNTGGGLFGANRPATTGFGSTNNNTGGSIFGSSTNNNTTGFGSTTAQTNTGFGATNNTTTGFGSTSNNTTGGFGGFGAGQAATTNGTAGTPFQPLTEKDAQAGQTIAYQSIVCLPQYKAKTFEELRLEDYAQGRKYGNNNGQAGGFGASTGFGGTSAFGASNNNTQSTGTGFGATNNTATANTGFGGFGANTANNTATSGFGNSGGSLFGQNKPAGSVFGQSTTTPAAGGFGATNTASTGGFGASGGFGGGFGASNNTATPSLFGSNNNNAAAQPASGLSGFGANNTNTGGFGNTNNTTTSLFGNNNNAAAPTTTSLFGNNNNNQQQQPASGFGANTGSSLFGNQNKPATGLFGNTTNNTATAGTSLFGANTQQQQQQQAQPNGGLFGAGAATTGGLFGNNQQQNKPAGSLFGSSTTATGGGGLFGNNNAQPQQQGSSLFGNTNNNNGGSLFGQQQNKPAGGLFGNTNNTATANGGSSLFGNNQQQQPNNGSSLFGNSMTQSTQNQQNNSSLFGLGQSGNQTPQSNQLHASLTIAPYGNEQLFGSLGASATPVGPLATPLTGAKPAQSKTPSLLSSSRLNSPVYTPRGSFSRGGTYSYATPSSSFSSSLTPGASSLLKPSGSIGSNLSSRLAKSISMQNLRGDSSTPREGESLLRPVPGSASSRFLATGSMRKLNIDRSLRIDLFSPPSESRSHDSSDSSLKKKVSFDNSAAKETPEPSASNALVRTEDADEDQPTPTLFRATAKPRPQTNGAPEMQQTNGSASLAPVQEGVQTSRASTPRHSSSADNADAVEIGEYWSKPSIKELKSMSRAQLSQVSKFVVGRAGTGRIEFSTCDLTDTELDDIPGRIVKLEYRSATVYPTTIVKPPRGKGLNVPSTIYLENVLPKNPSNRKAIMIGKQPNLDRFVQTLKSVTNTTLKSFDEKTGFWIFTVEHFTTYGFEEDDDTEVTASNLQQESSLLSDVPTTPSGEDEMMQSIDAGAGSADLDDTFEFKIRRRPQAPGPRVPGNFDEEDDVDVEYEYDDPPSDDVMDEQDGTMADGFDEDPFMVQAGGAVRQPSPGAYERYEQSMLAESGPIDEAIEEMPGSFGETQPKGLRSILKPTAAPLSAFASPEKLVAESWEDQLQRTISPQKRDRQKLRDGQPDLLAGDAFGQSTFKQSLFEQSYLGQKSAQRMASKPIDDIKLGHSQAFRNSMDLINSLWADNSTSNARTTAAAKGLENTYAKTRLSASQILDGPEAAFHDSWKPSFAHNGTFVYGIPGSAPPISGEMTQAIKPLVGEHTDIRFARWQTTVAGVSGGALAVQKSATQIELVDDFPRASILPDTQFHAFLSDDGEESRVGAEVWRLASVLFDPIATAWNGRVALDGMDDGLIARFEERLRLDALRDYWTNMLKPAVVEKARMARGAEELALHLLTVNNVVGACEALAEAKNIRLATLVAQLPLQDEARDTMKRQVEVWRERNDWAEMTDSIRAIYSILAGDFCTVKGSGKAAEDRAAEFCIAERYGWEWKQSFALRLFYGGSTACGDAVDAYLVDLSNGKEKVTPRPSWDVAAKADNADREDVLLGLLRLLASTRADLEALFDAKNITGTYTDNRLAFQLAVMFDVKGYRLSEDKFDQIALDFATDLEAASRHPSKEDSDEDCLVTAAWVLLHLRDRHSREEALNALMLRNGGVIPEPNPADKTNLFTLLAHDLSVPSPLLWRAKAQHEHALRDRNAALEALWLLRADRLDDAHAVLVETVGPDAVIEEDYADLEFLLEAFGESPAGRKPDGWQHGGAVYEAFVRLAHLGKKDREGRKGADTRDILGKRLALMEEDGAAIQRGLRAKVALAEMKRVLREEVLGRDIHAMNSGSGFAARGGGGGFEGRAESGQSVFRMYSAALGVVV</sequence>
<dbReference type="InterPro" id="IPR037665">
    <property type="entry name" value="Nucleoporin_S59-like"/>
</dbReference>
<dbReference type="GO" id="GO:0006405">
    <property type="term" value="P:RNA export from nucleus"/>
    <property type="evidence" value="ECO:0007669"/>
    <property type="project" value="TreeGrafter"/>
</dbReference>
<keyword evidence="6" id="KW-0653">Protein transport</keyword>
<evidence type="ECO:0000256" key="5">
    <source>
        <dbReference type="ARBA" id="ARBA00022816"/>
    </source>
</evidence>
<evidence type="ECO:0000256" key="6">
    <source>
        <dbReference type="ARBA" id="ARBA00022927"/>
    </source>
</evidence>
<reference evidence="13" key="3">
    <citation type="submission" date="2025-08" db="UniProtKB">
        <authorList>
            <consortium name="RefSeq"/>
        </authorList>
    </citation>
    <scope>IDENTIFICATION</scope>
    <source>
        <strain evidence="13">CBS 342.82</strain>
    </source>
</reference>
<dbReference type="SUPFAM" id="SSF82215">
    <property type="entry name" value="C-terminal autoproteolytic domain of nucleoporin nup98"/>
    <property type="match status" value="1"/>
</dbReference>
<dbReference type="InterPro" id="IPR036903">
    <property type="entry name" value="Nup98_auto-Pept-S59_dom_sf"/>
</dbReference>
<dbReference type="PROSITE" id="PS51434">
    <property type="entry name" value="NUP_C"/>
    <property type="match status" value="1"/>
</dbReference>
<feature type="region of interest" description="Disordered" evidence="10">
    <location>
        <begin position="487"/>
        <end position="642"/>
    </location>
</feature>
<feature type="compositionally biased region" description="Polar residues" evidence="10">
    <location>
        <begin position="1064"/>
        <end position="1084"/>
    </location>
</feature>
<dbReference type="Gene3D" id="1.10.10.2360">
    <property type="match status" value="1"/>
</dbReference>
<feature type="compositionally biased region" description="Basic and acidic residues" evidence="10">
    <location>
        <begin position="1247"/>
        <end position="1258"/>
    </location>
</feature>
<dbReference type="GO" id="GO:0003723">
    <property type="term" value="F:RNA binding"/>
    <property type="evidence" value="ECO:0007669"/>
    <property type="project" value="TreeGrafter"/>
</dbReference>
<name>A0A6J3M3H1_9PEZI</name>
<evidence type="ECO:0000256" key="1">
    <source>
        <dbReference type="ARBA" id="ARBA00004567"/>
    </source>
</evidence>
<evidence type="ECO:0000256" key="4">
    <source>
        <dbReference type="ARBA" id="ARBA00022813"/>
    </source>
</evidence>
<dbReference type="OrthoDB" id="3797628at2759"/>
<feature type="compositionally biased region" description="Low complexity" evidence="10">
    <location>
        <begin position="613"/>
        <end position="627"/>
    </location>
</feature>
<comment type="subcellular location">
    <subcellularLocation>
        <location evidence="1">Nucleus</location>
        <location evidence="1">Nuclear pore complex</location>
    </subcellularLocation>
</comment>
<dbReference type="GO" id="GO:0008139">
    <property type="term" value="F:nuclear localization sequence binding"/>
    <property type="evidence" value="ECO:0007669"/>
    <property type="project" value="TreeGrafter"/>
</dbReference>
<keyword evidence="7" id="KW-0811">Translocation</keyword>
<dbReference type="InterPro" id="IPR021967">
    <property type="entry name" value="Nup98_C"/>
</dbReference>